<dbReference type="Proteomes" id="UP000187172">
    <property type="component" value="Unassembled WGS sequence"/>
</dbReference>
<dbReference type="InterPro" id="IPR050126">
    <property type="entry name" value="Ap4A_hydrolase"/>
</dbReference>
<dbReference type="Pfam" id="PF16542">
    <property type="entry name" value="PNKP_ligase"/>
    <property type="match status" value="1"/>
</dbReference>
<organism evidence="3 4">
    <name type="scientific">Paenibacillus rhizosphaerae</name>
    <dbReference type="NCBI Taxonomy" id="297318"/>
    <lineage>
        <taxon>Bacteria</taxon>
        <taxon>Bacillati</taxon>
        <taxon>Bacillota</taxon>
        <taxon>Bacilli</taxon>
        <taxon>Bacillales</taxon>
        <taxon>Paenibacillaceae</taxon>
        <taxon>Paenibacillus</taxon>
    </lineage>
</organism>
<name>A0A1R1EKH4_9BACL</name>
<comment type="caution">
    <text evidence="3">The sequence shown here is derived from an EMBL/GenBank/DDBJ whole genome shotgun (WGS) entry which is preliminary data.</text>
</comment>
<dbReference type="SUPFAM" id="SSF56300">
    <property type="entry name" value="Metallo-dependent phosphatases"/>
    <property type="match status" value="1"/>
</dbReference>
<dbReference type="InterPro" id="IPR029052">
    <property type="entry name" value="Metallo-depent_PP-like"/>
</dbReference>
<dbReference type="SUPFAM" id="SSF52540">
    <property type="entry name" value="P-loop containing nucleoside triphosphate hydrolases"/>
    <property type="match status" value="1"/>
</dbReference>
<dbReference type="GO" id="GO:0005737">
    <property type="term" value="C:cytoplasm"/>
    <property type="evidence" value="ECO:0007669"/>
    <property type="project" value="TreeGrafter"/>
</dbReference>
<dbReference type="InterPro" id="IPR027417">
    <property type="entry name" value="P-loop_NTPase"/>
</dbReference>
<feature type="domain" description="Calcineurin-like phosphoesterase" evidence="1">
    <location>
        <begin position="212"/>
        <end position="402"/>
    </location>
</feature>
<proteinExistence type="predicted"/>
<dbReference type="InterPro" id="IPR004843">
    <property type="entry name" value="Calcineurin-like_PHP"/>
</dbReference>
<dbReference type="Gene3D" id="3.60.21.10">
    <property type="match status" value="1"/>
</dbReference>
<evidence type="ECO:0000259" key="1">
    <source>
        <dbReference type="Pfam" id="PF00149"/>
    </source>
</evidence>
<dbReference type="InterPro" id="IPR032380">
    <property type="entry name" value="PNKP_ligase_dom"/>
</dbReference>
<keyword evidence="4" id="KW-1185">Reference proteome</keyword>
<dbReference type="PANTHER" id="PTHR42850:SF4">
    <property type="entry name" value="ZINC-DEPENDENT ENDOPOLYPHOSPHATASE"/>
    <property type="match status" value="1"/>
</dbReference>
<evidence type="ECO:0000313" key="4">
    <source>
        <dbReference type="Proteomes" id="UP000187172"/>
    </source>
</evidence>
<dbReference type="SUPFAM" id="SSF56091">
    <property type="entry name" value="DNA ligase/mRNA capping enzyme, catalytic domain"/>
    <property type="match status" value="1"/>
</dbReference>
<accession>A0A1R1EKH4</accession>
<dbReference type="GO" id="GO:0016791">
    <property type="term" value="F:phosphatase activity"/>
    <property type="evidence" value="ECO:0007669"/>
    <property type="project" value="TreeGrafter"/>
</dbReference>
<dbReference type="EMBL" id="MRTP01000007">
    <property type="protein sequence ID" value="OMF52307.1"/>
    <property type="molecule type" value="Genomic_DNA"/>
</dbReference>
<dbReference type="Pfam" id="PF00149">
    <property type="entry name" value="Metallophos"/>
    <property type="match status" value="1"/>
</dbReference>
<evidence type="ECO:0000313" key="3">
    <source>
        <dbReference type="EMBL" id="OMF52307.1"/>
    </source>
</evidence>
<protein>
    <submittedName>
        <fullName evidence="3">Metallophosphoesterase</fullName>
    </submittedName>
</protein>
<reference evidence="3 4" key="1">
    <citation type="submission" date="2016-11" db="EMBL/GenBank/DDBJ databases">
        <title>Paenibacillus species isolates.</title>
        <authorList>
            <person name="Beno S.M."/>
        </authorList>
    </citation>
    <scope>NUCLEOTIDE SEQUENCE [LARGE SCALE GENOMIC DNA]</scope>
    <source>
        <strain evidence="3 4">FSL R5-0378</strain>
    </source>
</reference>
<dbReference type="Gene3D" id="3.30.470.30">
    <property type="entry name" value="DNA ligase/mRNA capping enzyme"/>
    <property type="match status" value="2"/>
</dbReference>
<dbReference type="Gene3D" id="3.40.50.300">
    <property type="entry name" value="P-loop containing nucleotide triphosphate hydrolases"/>
    <property type="match status" value="1"/>
</dbReference>
<dbReference type="AlphaFoldDB" id="A0A1R1EKH4"/>
<dbReference type="PANTHER" id="PTHR42850">
    <property type="entry name" value="METALLOPHOSPHOESTERASE"/>
    <property type="match status" value="1"/>
</dbReference>
<gene>
    <name evidence="3" type="ORF">BK138_23010</name>
</gene>
<evidence type="ECO:0000259" key="2">
    <source>
        <dbReference type="Pfam" id="PF16542"/>
    </source>
</evidence>
<feature type="domain" description="Polynucleotide kinase-phosphatase ligase" evidence="2">
    <location>
        <begin position="482"/>
        <end position="837"/>
    </location>
</feature>
<sequence>MEIRTKMHTIFMLVGSTECGKTTFAQDVLIPGLRFEDVTSKLKANIQYLSSDRIRQEVLGYDYDKYDQVMLEASEQAFHLLFERLKMVTSFPVNADFVVVDTTGLAEDFREKVREIARSNHYNLEIIVFDYRKREDYYASERSKRLITNHINRLKKDVLGALPRDGYEKIHKVRAKDFYRPEESTANPDYRVMIEDLEAYRETVLPHGPQYIIVGDVHECVEELKGLLLSYGFRMEAGKLFAGEKLRSTKVILAGDWIDKGKQTREIIEFLYENQEHFLFVMGNHENFVYKYLRGEIQGVDQELLQTYFDSTETLANDDELLRKFNELVEKAKPFYRYVGTDGPSYYVTHAPCKKKYIGKLDAQSARHQRNFRIDREAPLEEQLSFLKDEAVGNHPYHIFGHVAAKQAFRIRNKIHLDTGAVHGNGLTSVTVSFKPFMKSHKSRTSVLTEELPALFQEKRKVSVQDLGEDDIRRLHYCSRHKINFISGTMSPADKDMERNELESLKRGLDYFKENGVLKVALQPKYMGSRCNIYLHLDVEQCFAVSRNGYKVKQVDLTVVYHRLLAKFGPYMQERGIRMLILDGELMPWNALGEGLIQRQFKPIEKALEGELSFLQDHGFETALQSLTEQYQASGFEQDQYRMPKKDLSDKYGANVYQNYKHMHEIVETSVSLAQHTEAYETYKRQLELYAEAGEMEYKPFAILKIVFENGGEELPQWTTSEMYGFLSDDESVSLDLSEPESYAEAERFFAKLTTEKHMEGVVIKPEAWDGRTVPYMKVRNPDYLSIIYGYDYRFPHKYRKLLKQKSIARKLRTSQNEYRHGLRMLGVKYDEIEPMHAAYQEAAANLLFEVAQEQEIDPRL</sequence>
<dbReference type="RefSeq" id="WP_076173129.1">
    <property type="nucleotide sequence ID" value="NZ_MRTP01000007.1"/>
</dbReference>
<dbReference type="STRING" id="297318.BK138_23010"/>